<evidence type="ECO:0000313" key="1">
    <source>
        <dbReference type="EMBL" id="UXE36150.1"/>
    </source>
</evidence>
<dbReference type="RefSeq" id="WP_260595755.1">
    <property type="nucleotide sequence ID" value="NZ_CP104450.1"/>
</dbReference>
<gene>
    <name evidence="1" type="ORF">N2J37_16460</name>
</gene>
<dbReference type="EMBL" id="CP104450">
    <property type="protein sequence ID" value="UXE36150.1"/>
    <property type="molecule type" value="Genomic_DNA"/>
</dbReference>
<name>A0A9Q9JBW1_RAOOR</name>
<accession>A0A9Q9JBW1</accession>
<dbReference type="AlphaFoldDB" id="A0A9Q9JBW1"/>
<sequence length="190" mass="20783">MHANQVDKNKMPFFDTLKTAATVGLLMQQVSVIPCAEGFDNVRAPYALQLSAETNTQIATLMMNEALDFISSLTTTLNRAYTLLLDSDDSSRDRVIAILDPEKTDLIELQLRGLEGAIRNVFNHCAEEKKALLKTSLIVTAKARASASKLNHLIAQMSSPVKVVHSNIDMDGIRALAKHGSDVFASGKFH</sequence>
<proteinExistence type="predicted"/>
<protein>
    <submittedName>
        <fullName evidence="1">Uncharacterized protein</fullName>
    </submittedName>
</protein>
<dbReference type="Proteomes" id="UP001064206">
    <property type="component" value="Chromosome"/>
</dbReference>
<organism evidence="1 2">
    <name type="scientific">Raoultella ornithinolytica</name>
    <name type="common">Klebsiella ornithinolytica</name>
    <dbReference type="NCBI Taxonomy" id="54291"/>
    <lineage>
        <taxon>Bacteria</taxon>
        <taxon>Pseudomonadati</taxon>
        <taxon>Pseudomonadota</taxon>
        <taxon>Gammaproteobacteria</taxon>
        <taxon>Enterobacterales</taxon>
        <taxon>Enterobacteriaceae</taxon>
        <taxon>Klebsiella/Raoultella group</taxon>
        <taxon>Raoultella</taxon>
    </lineage>
</organism>
<reference evidence="1" key="1">
    <citation type="submission" date="2022-09" db="EMBL/GenBank/DDBJ databases">
        <title>Multidrug resistance Raoultella ornithinolytica Strain MQB_Silv_108.</title>
        <authorList>
            <person name="Quintela-Baluja M."/>
        </authorList>
    </citation>
    <scope>NUCLEOTIDE SEQUENCE</scope>
    <source>
        <strain evidence="1">MQB_Silv_108</strain>
    </source>
</reference>
<evidence type="ECO:0000313" key="2">
    <source>
        <dbReference type="Proteomes" id="UP001064206"/>
    </source>
</evidence>